<accession>I0YQ61</accession>
<reference evidence="3 4" key="1">
    <citation type="journal article" date="2012" name="Genome Biol.">
        <title>The genome of the polar eukaryotic microalga coccomyxa subellipsoidea reveals traits of cold adaptation.</title>
        <authorList>
            <person name="Blanc G."/>
            <person name="Agarkova I."/>
            <person name="Grimwood J."/>
            <person name="Kuo A."/>
            <person name="Brueggeman A."/>
            <person name="Dunigan D."/>
            <person name="Gurnon J."/>
            <person name="Ladunga I."/>
            <person name="Lindquist E."/>
            <person name="Lucas S."/>
            <person name="Pangilinan J."/>
            <person name="Proschold T."/>
            <person name="Salamov A."/>
            <person name="Schmutz J."/>
            <person name="Weeks D."/>
            <person name="Yamada T."/>
            <person name="Claverie J.M."/>
            <person name="Grigoriev I."/>
            <person name="Van Etten J."/>
            <person name="Lomsadze A."/>
            <person name="Borodovsky M."/>
        </authorList>
    </citation>
    <scope>NUCLEOTIDE SEQUENCE [LARGE SCALE GENOMIC DNA]</scope>
    <source>
        <strain evidence="3 4">C-169</strain>
    </source>
</reference>
<keyword evidence="1" id="KW-0479">Metal-binding</keyword>
<dbReference type="GO" id="GO:0008270">
    <property type="term" value="F:zinc ion binding"/>
    <property type="evidence" value="ECO:0007669"/>
    <property type="project" value="UniProtKB-KW"/>
</dbReference>
<dbReference type="PANTHER" id="PTHR46978">
    <property type="entry name" value="ZINC KNUCKLE (CCHC-TYPE) FAMILY PROTEIN"/>
    <property type="match status" value="1"/>
</dbReference>
<feature type="non-terminal residue" evidence="3">
    <location>
        <position position="1"/>
    </location>
</feature>
<dbReference type="GeneID" id="17038506"/>
<dbReference type="AlphaFoldDB" id="I0YQ61"/>
<dbReference type="OrthoDB" id="514078at2759"/>
<proteinExistence type="predicted"/>
<feature type="domain" description="CCHC-type" evidence="2">
    <location>
        <begin position="89"/>
        <end position="102"/>
    </location>
</feature>
<dbReference type="PROSITE" id="PS50158">
    <property type="entry name" value="ZF_CCHC"/>
    <property type="match status" value="2"/>
</dbReference>
<sequence>CFKCGGQGHMARDCPNEERQRPCHLCGQFGHTRYQCSNTLLCIHCRAEGGCTGEYLEGDLRQALCVACGRRGHLCCQLAEGLPPRKTSCYNCGEGGHVAEDC</sequence>
<dbReference type="SMART" id="SM00343">
    <property type="entry name" value="ZnF_C2HC"/>
    <property type="match status" value="3"/>
</dbReference>
<dbReference type="eggNOG" id="KOG4400">
    <property type="taxonomic scope" value="Eukaryota"/>
</dbReference>
<dbReference type="InterPro" id="IPR001878">
    <property type="entry name" value="Znf_CCHC"/>
</dbReference>
<name>I0YQ61_COCSC</name>
<protein>
    <recommendedName>
        <fullName evidence="2">CCHC-type domain-containing protein</fullName>
    </recommendedName>
</protein>
<dbReference type="KEGG" id="csl:COCSUDRAFT_10924"/>
<dbReference type="Proteomes" id="UP000007264">
    <property type="component" value="Unassembled WGS sequence"/>
</dbReference>
<dbReference type="Pfam" id="PF00098">
    <property type="entry name" value="zf-CCHC"/>
    <property type="match status" value="2"/>
</dbReference>
<dbReference type="Gene3D" id="4.10.60.10">
    <property type="entry name" value="Zinc finger, CCHC-type"/>
    <property type="match status" value="2"/>
</dbReference>
<dbReference type="SUPFAM" id="SSF57756">
    <property type="entry name" value="Retrovirus zinc finger-like domains"/>
    <property type="match status" value="2"/>
</dbReference>
<evidence type="ECO:0000313" key="3">
    <source>
        <dbReference type="EMBL" id="EIE20530.1"/>
    </source>
</evidence>
<dbReference type="RefSeq" id="XP_005645074.1">
    <property type="nucleotide sequence ID" value="XM_005645017.1"/>
</dbReference>
<dbReference type="STRING" id="574566.I0YQ61"/>
<keyword evidence="1" id="KW-0863">Zinc-finger</keyword>
<keyword evidence="1" id="KW-0862">Zinc</keyword>
<evidence type="ECO:0000259" key="2">
    <source>
        <dbReference type="PROSITE" id="PS50158"/>
    </source>
</evidence>
<comment type="caution">
    <text evidence="3">The sequence shown here is derived from an EMBL/GenBank/DDBJ whole genome shotgun (WGS) entry which is preliminary data.</text>
</comment>
<dbReference type="InterPro" id="IPR036875">
    <property type="entry name" value="Znf_CCHC_sf"/>
</dbReference>
<gene>
    <name evidence="3" type="ORF">COCSUDRAFT_10924</name>
</gene>
<feature type="domain" description="CCHC-type" evidence="2">
    <location>
        <begin position="1"/>
        <end position="16"/>
    </location>
</feature>
<organism evidence="3 4">
    <name type="scientific">Coccomyxa subellipsoidea (strain C-169)</name>
    <name type="common">Green microalga</name>
    <dbReference type="NCBI Taxonomy" id="574566"/>
    <lineage>
        <taxon>Eukaryota</taxon>
        <taxon>Viridiplantae</taxon>
        <taxon>Chlorophyta</taxon>
        <taxon>core chlorophytes</taxon>
        <taxon>Trebouxiophyceae</taxon>
        <taxon>Trebouxiophyceae incertae sedis</taxon>
        <taxon>Coccomyxaceae</taxon>
        <taxon>Coccomyxa</taxon>
        <taxon>Coccomyxa subellipsoidea</taxon>
    </lineage>
</organism>
<evidence type="ECO:0000256" key="1">
    <source>
        <dbReference type="PROSITE-ProRule" id="PRU00047"/>
    </source>
</evidence>
<dbReference type="GO" id="GO:0003676">
    <property type="term" value="F:nucleic acid binding"/>
    <property type="evidence" value="ECO:0007669"/>
    <property type="project" value="InterPro"/>
</dbReference>
<dbReference type="EMBL" id="AGSI01000015">
    <property type="protein sequence ID" value="EIE20530.1"/>
    <property type="molecule type" value="Genomic_DNA"/>
</dbReference>
<dbReference type="PANTHER" id="PTHR46978:SF1">
    <property type="entry name" value="ZINC KNUCKLE (CCHC-TYPE) FAMILY PROTEIN"/>
    <property type="match status" value="1"/>
</dbReference>
<evidence type="ECO:0000313" key="4">
    <source>
        <dbReference type="Proteomes" id="UP000007264"/>
    </source>
</evidence>
<keyword evidence="4" id="KW-1185">Reference proteome</keyword>
<feature type="non-terminal residue" evidence="3">
    <location>
        <position position="102"/>
    </location>
</feature>